<keyword evidence="5" id="KW-1133">Transmembrane helix</keyword>
<dbReference type="InterPro" id="IPR000326">
    <property type="entry name" value="PAP2/HPO"/>
</dbReference>
<dbReference type="Pfam" id="PF01569">
    <property type="entry name" value="PAP2"/>
    <property type="match status" value="1"/>
</dbReference>
<dbReference type="PANTHER" id="PTHR14969:SF62">
    <property type="entry name" value="DECAPRENYLPHOSPHORYL-5-PHOSPHORIBOSE PHOSPHATASE RV3807C-RELATED"/>
    <property type="match status" value="1"/>
</dbReference>
<evidence type="ECO:0000256" key="2">
    <source>
        <dbReference type="ARBA" id="ARBA00022475"/>
    </source>
</evidence>
<dbReference type="PANTHER" id="PTHR14969">
    <property type="entry name" value="SPHINGOSINE-1-PHOSPHATE PHOSPHOHYDROLASE"/>
    <property type="match status" value="1"/>
</dbReference>
<dbReference type="SMART" id="SM00014">
    <property type="entry name" value="acidPPc"/>
    <property type="match status" value="1"/>
</dbReference>
<evidence type="ECO:0000259" key="7">
    <source>
        <dbReference type="SMART" id="SM00014"/>
    </source>
</evidence>
<dbReference type="Proteomes" id="UP001284601">
    <property type="component" value="Unassembled WGS sequence"/>
</dbReference>
<feature type="domain" description="Phosphatidic acid phosphatase type 2/haloperoxidase" evidence="7">
    <location>
        <begin position="81"/>
        <end position="188"/>
    </location>
</feature>
<evidence type="ECO:0000256" key="4">
    <source>
        <dbReference type="ARBA" id="ARBA00022801"/>
    </source>
</evidence>
<dbReference type="SUPFAM" id="SSF48317">
    <property type="entry name" value="Acid phosphatase/Vanadium-dependent haloperoxidase"/>
    <property type="match status" value="1"/>
</dbReference>
<reference evidence="9" key="1">
    <citation type="submission" date="2023-07" db="EMBL/GenBank/DDBJ databases">
        <title>Conexibacter stalactiti sp. nov., isolated from stalactites in a lava cave and emended description of the genus Conexibacter.</title>
        <authorList>
            <person name="Lee S.D."/>
        </authorList>
    </citation>
    <scope>NUCLEOTIDE SEQUENCE [LARGE SCALE GENOMIC DNA]</scope>
    <source>
        <strain evidence="9">KCTC 39840</strain>
    </source>
</reference>
<evidence type="ECO:0000256" key="6">
    <source>
        <dbReference type="ARBA" id="ARBA00023136"/>
    </source>
</evidence>
<dbReference type="InterPro" id="IPR036938">
    <property type="entry name" value="PAP2/HPO_sf"/>
</dbReference>
<evidence type="ECO:0000256" key="1">
    <source>
        <dbReference type="ARBA" id="ARBA00004651"/>
    </source>
</evidence>
<keyword evidence="3" id="KW-0812">Transmembrane</keyword>
<keyword evidence="6" id="KW-0472">Membrane</keyword>
<keyword evidence="4" id="KW-0378">Hydrolase</keyword>
<keyword evidence="9" id="KW-1185">Reference proteome</keyword>
<evidence type="ECO:0000256" key="3">
    <source>
        <dbReference type="ARBA" id="ARBA00022692"/>
    </source>
</evidence>
<protein>
    <submittedName>
        <fullName evidence="8">Phosphatase PAP2 family protein</fullName>
    </submittedName>
</protein>
<comment type="caution">
    <text evidence="8">The sequence shown here is derived from an EMBL/GenBank/DDBJ whole genome shotgun (WGS) entry which is preliminary data.</text>
</comment>
<dbReference type="Gene3D" id="1.20.144.10">
    <property type="entry name" value="Phosphatidic acid phosphatase type 2/haloperoxidase"/>
    <property type="match status" value="1"/>
</dbReference>
<comment type="subcellular location">
    <subcellularLocation>
        <location evidence="1">Cell membrane</location>
        <topology evidence="1">Multi-pass membrane protein</topology>
    </subcellularLocation>
</comment>
<dbReference type="EMBL" id="JAWSTH010000140">
    <property type="protein sequence ID" value="MDW5598411.1"/>
    <property type="molecule type" value="Genomic_DNA"/>
</dbReference>
<organism evidence="8 9">
    <name type="scientific">Conexibacter stalactiti</name>
    <dbReference type="NCBI Taxonomy" id="1940611"/>
    <lineage>
        <taxon>Bacteria</taxon>
        <taxon>Bacillati</taxon>
        <taxon>Actinomycetota</taxon>
        <taxon>Thermoleophilia</taxon>
        <taxon>Solirubrobacterales</taxon>
        <taxon>Conexibacteraceae</taxon>
        <taxon>Conexibacter</taxon>
    </lineage>
</organism>
<evidence type="ECO:0000313" key="8">
    <source>
        <dbReference type="EMBL" id="MDW5598411.1"/>
    </source>
</evidence>
<keyword evidence="2" id="KW-1003">Cell membrane</keyword>
<sequence>MDDASETPAAPPADRGGWLRDAERIDVALYAAIARTPTPALDRAMARLSHAADYSRLSLSAAALLAVAGGRNGRRAAADGLVSVVTTAAVVNLVAKPAGGRRRPDRAARQVPVARHVRMPVSTSFPSGHSAAAFAFAAGVGRGLPQAAVPLHALAAGVAYSRVHTGVHYPGDVVAGALMGTALAQLTTRALDRRLARRR</sequence>
<accession>A0ABU4HYK4</accession>
<evidence type="ECO:0000256" key="5">
    <source>
        <dbReference type="ARBA" id="ARBA00022989"/>
    </source>
</evidence>
<name>A0ABU4HYK4_9ACTN</name>
<dbReference type="RefSeq" id="WP_318600939.1">
    <property type="nucleotide sequence ID" value="NZ_JAWSTH010000140.1"/>
</dbReference>
<evidence type="ECO:0000313" key="9">
    <source>
        <dbReference type="Proteomes" id="UP001284601"/>
    </source>
</evidence>
<proteinExistence type="predicted"/>
<gene>
    <name evidence="8" type="ORF">R7226_28890</name>
</gene>